<name>S8E7S2_9LAMI</name>
<comment type="caution">
    <text evidence="3">The sequence shown here is derived from an EMBL/GenBank/DDBJ whole genome shotgun (WGS) entry which is preliminary data.</text>
</comment>
<keyword evidence="2" id="KW-1133">Transmembrane helix</keyword>
<reference evidence="3 4" key="1">
    <citation type="journal article" date="2013" name="BMC Genomics">
        <title>The miniature genome of a carnivorous plant Genlisea aurea contains a low number of genes and short non-coding sequences.</title>
        <authorList>
            <person name="Leushkin E.V."/>
            <person name="Sutormin R.A."/>
            <person name="Nabieva E.R."/>
            <person name="Penin A.A."/>
            <person name="Kondrashov A.S."/>
            <person name="Logacheva M.D."/>
        </authorList>
    </citation>
    <scope>NUCLEOTIDE SEQUENCE [LARGE SCALE GENOMIC DNA]</scope>
</reference>
<dbReference type="Proteomes" id="UP000015453">
    <property type="component" value="Unassembled WGS sequence"/>
</dbReference>
<organism evidence="3 4">
    <name type="scientific">Genlisea aurea</name>
    <dbReference type="NCBI Taxonomy" id="192259"/>
    <lineage>
        <taxon>Eukaryota</taxon>
        <taxon>Viridiplantae</taxon>
        <taxon>Streptophyta</taxon>
        <taxon>Embryophyta</taxon>
        <taxon>Tracheophyta</taxon>
        <taxon>Spermatophyta</taxon>
        <taxon>Magnoliopsida</taxon>
        <taxon>eudicotyledons</taxon>
        <taxon>Gunneridae</taxon>
        <taxon>Pentapetalae</taxon>
        <taxon>asterids</taxon>
        <taxon>lamiids</taxon>
        <taxon>Lamiales</taxon>
        <taxon>Lentibulariaceae</taxon>
        <taxon>Genlisea</taxon>
    </lineage>
</organism>
<evidence type="ECO:0000256" key="1">
    <source>
        <dbReference type="SAM" id="MobiDB-lite"/>
    </source>
</evidence>
<evidence type="ECO:0000256" key="2">
    <source>
        <dbReference type="SAM" id="Phobius"/>
    </source>
</evidence>
<evidence type="ECO:0000313" key="4">
    <source>
        <dbReference type="Proteomes" id="UP000015453"/>
    </source>
</evidence>
<protein>
    <submittedName>
        <fullName evidence="3">Uncharacterized protein</fullName>
    </submittedName>
</protein>
<dbReference type="EMBL" id="AUSU01001085">
    <property type="protein sequence ID" value="EPS71873.1"/>
    <property type="molecule type" value="Genomic_DNA"/>
</dbReference>
<evidence type="ECO:0000313" key="3">
    <source>
        <dbReference type="EMBL" id="EPS71873.1"/>
    </source>
</evidence>
<gene>
    <name evidence="3" type="ORF">M569_02896</name>
</gene>
<sequence>MLIFFFQRSRPDGGRGAAAPLLPTRGIRVEEGFRSDRALTYAAMEAYPLHLAMAALVGASLAAVSAFYMHGQTVDQILDLAKAMDRNRLDSTAFEDAGGGEIDDSKQRNSSRRRGRKGNRKRGGRGSASPPAISGPSGGGAEEEKSSLPVLEMPIALPRHHKLPEGAPISDFSPGEW</sequence>
<keyword evidence="4" id="KW-1185">Reference proteome</keyword>
<keyword evidence="2" id="KW-0472">Membrane</keyword>
<keyword evidence="2" id="KW-0812">Transmembrane</keyword>
<dbReference type="AlphaFoldDB" id="S8E7S2"/>
<proteinExistence type="predicted"/>
<feature type="region of interest" description="Disordered" evidence="1">
    <location>
        <begin position="92"/>
        <end position="177"/>
    </location>
</feature>
<feature type="compositionally biased region" description="Basic residues" evidence="1">
    <location>
        <begin position="109"/>
        <end position="124"/>
    </location>
</feature>
<accession>S8E7S2</accession>
<feature type="transmembrane region" description="Helical" evidence="2">
    <location>
        <begin position="47"/>
        <end position="69"/>
    </location>
</feature>